<dbReference type="SUPFAM" id="SSF52317">
    <property type="entry name" value="Class I glutamine amidotransferase-like"/>
    <property type="match status" value="1"/>
</dbReference>
<proteinExistence type="predicted"/>
<dbReference type="InterPro" id="IPR029010">
    <property type="entry name" value="ThuA-like"/>
</dbReference>
<evidence type="ECO:0000259" key="2">
    <source>
        <dbReference type="Pfam" id="PF06283"/>
    </source>
</evidence>
<dbReference type="Proteomes" id="UP001219525">
    <property type="component" value="Unassembled WGS sequence"/>
</dbReference>
<organism evidence="3 4">
    <name type="scientific">Mycena pura</name>
    <dbReference type="NCBI Taxonomy" id="153505"/>
    <lineage>
        <taxon>Eukaryota</taxon>
        <taxon>Fungi</taxon>
        <taxon>Dikarya</taxon>
        <taxon>Basidiomycota</taxon>
        <taxon>Agaricomycotina</taxon>
        <taxon>Agaricomycetes</taxon>
        <taxon>Agaricomycetidae</taxon>
        <taxon>Agaricales</taxon>
        <taxon>Marasmiineae</taxon>
        <taxon>Mycenaceae</taxon>
        <taxon>Mycena</taxon>
    </lineage>
</organism>
<dbReference type="Pfam" id="PF06283">
    <property type="entry name" value="ThuA"/>
    <property type="match status" value="1"/>
</dbReference>
<comment type="caution">
    <text evidence="3">The sequence shown here is derived from an EMBL/GenBank/DDBJ whole genome shotgun (WGS) entry which is preliminary data.</text>
</comment>
<name>A0AAD6VQK1_9AGAR</name>
<dbReference type="AlphaFoldDB" id="A0AAD6VQK1"/>
<dbReference type="EMBL" id="JARJCW010000010">
    <property type="protein sequence ID" value="KAJ7220066.1"/>
    <property type="molecule type" value="Genomic_DNA"/>
</dbReference>
<dbReference type="PANTHER" id="PTHR40469:SF2">
    <property type="entry name" value="GALACTOSE-BINDING DOMAIN-LIKE SUPERFAMILY PROTEIN"/>
    <property type="match status" value="1"/>
</dbReference>
<dbReference type="Gene3D" id="3.40.50.880">
    <property type="match status" value="1"/>
</dbReference>
<feature type="domain" description="ThuA-like" evidence="2">
    <location>
        <begin position="32"/>
        <end position="259"/>
    </location>
</feature>
<keyword evidence="4" id="KW-1185">Reference proteome</keyword>
<sequence>MLALLTTSRTAILWILLSSLVASTVSSLTPARVLVYTATKGFRHDSIPTAVEALQNMSLTINVVFDHTEDENQFTDAILAGYDAIMFVSTTDSRAVLDDSGKTAFQNYLNLGGNFVGVHSASDSLVNTTFYGQELGAYFDYHPALQNATVDVLDASHPSTMMLPTEWHIQEEMYNFKSDPRALGAVVLLAANESSYVDTGTRNFNQGTPHPSAWFQEHGAGIESGHTAGRSFYTSLGHLNETWEDPLFMSHVTGGLTWALQANTTRVFNASAQVGNSGSSTLANFIFYSFLPCIHIRVFSASSQISNSGSSTLVNSTFYL</sequence>
<keyword evidence="1" id="KW-0732">Signal</keyword>
<evidence type="ECO:0000313" key="3">
    <source>
        <dbReference type="EMBL" id="KAJ7220066.1"/>
    </source>
</evidence>
<reference evidence="3" key="1">
    <citation type="submission" date="2023-03" db="EMBL/GenBank/DDBJ databases">
        <title>Massive genome expansion in bonnet fungi (Mycena s.s.) driven by repeated elements and novel gene families across ecological guilds.</title>
        <authorList>
            <consortium name="Lawrence Berkeley National Laboratory"/>
            <person name="Harder C.B."/>
            <person name="Miyauchi S."/>
            <person name="Viragh M."/>
            <person name="Kuo A."/>
            <person name="Thoen E."/>
            <person name="Andreopoulos B."/>
            <person name="Lu D."/>
            <person name="Skrede I."/>
            <person name="Drula E."/>
            <person name="Henrissat B."/>
            <person name="Morin E."/>
            <person name="Kohler A."/>
            <person name="Barry K."/>
            <person name="LaButti K."/>
            <person name="Morin E."/>
            <person name="Salamov A."/>
            <person name="Lipzen A."/>
            <person name="Mereny Z."/>
            <person name="Hegedus B."/>
            <person name="Baldrian P."/>
            <person name="Stursova M."/>
            <person name="Weitz H."/>
            <person name="Taylor A."/>
            <person name="Grigoriev I.V."/>
            <person name="Nagy L.G."/>
            <person name="Martin F."/>
            <person name="Kauserud H."/>
        </authorList>
    </citation>
    <scope>NUCLEOTIDE SEQUENCE</scope>
    <source>
        <strain evidence="3">9144</strain>
    </source>
</reference>
<accession>A0AAD6VQK1</accession>
<feature type="chain" id="PRO_5042049766" evidence="1">
    <location>
        <begin position="28"/>
        <end position="320"/>
    </location>
</feature>
<evidence type="ECO:0000256" key="1">
    <source>
        <dbReference type="SAM" id="SignalP"/>
    </source>
</evidence>
<feature type="signal peptide" evidence="1">
    <location>
        <begin position="1"/>
        <end position="27"/>
    </location>
</feature>
<evidence type="ECO:0000313" key="4">
    <source>
        <dbReference type="Proteomes" id="UP001219525"/>
    </source>
</evidence>
<gene>
    <name evidence="3" type="ORF">GGX14DRAFT_355426</name>
</gene>
<dbReference type="InterPro" id="IPR029062">
    <property type="entry name" value="Class_I_gatase-like"/>
</dbReference>
<protein>
    <submittedName>
        <fullName evidence="3">Trehalose utilization-domain-containing protein</fullName>
    </submittedName>
</protein>
<dbReference type="PANTHER" id="PTHR40469">
    <property type="entry name" value="SECRETED GLYCOSYL HYDROLASE"/>
    <property type="match status" value="1"/>
</dbReference>